<proteinExistence type="predicted"/>
<feature type="signal peptide" evidence="2">
    <location>
        <begin position="1"/>
        <end position="28"/>
    </location>
</feature>
<feature type="region of interest" description="Disordered" evidence="1">
    <location>
        <begin position="41"/>
        <end position="193"/>
    </location>
</feature>
<dbReference type="EMBL" id="CP003169">
    <property type="protein sequence ID" value="AEV71042.1"/>
    <property type="molecule type" value="Genomic_DNA"/>
</dbReference>
<dbReference type="RefSeq" id="WP_014208862.1">
    <property type="nucleotide sequence ID" value="NC_016604.1"/>
</dbReference>
<reference evidence="3 4" key="1">
    <citation type="submission" date="2011-12" db="EMBL/GenBank/DDBJ databases">
        <title>Complete sequence of Mycobacterium rhodesiae NBB3.</title>
        <authorList>
            <consortium name="US DOE Joint Genome Institute"/>
            <person name="Lucas S."/>
            <person name="Han J."/>
            <person name="Lapidus A."/>
            <person name="Cheng J.-F."/>
            <person name="Goodwin L."/>
            <person name="Pitluck S."/>
            <person name="Peters L."/>
            <person name="Mikhailova N."/>
            <person name="Gu W."/>
            <person name="Detter J.C."/>
            <person name="Han C."/>
            <person name="Tapia R."/>
            <person name="Land M."/>
            <person name="Hauser L."/>
            <person name="Kyrpides N."/>
            <person name="Ivanova N."/>
            <person name="Pagani I."/>
            <person name="Mattes T."/>
            <person name="Holmes A."/>
            <person name="Rutledge P."/>
            <person name="Paulsen I."/>
            <person name="Coleman N."/>
            <person name="Woyke T."/>
        </authorList>
    </citation>
    <scope>NUCLEOTIDE SEQUENCE [LARGE SCALE GENOMIC DNA]</scope>
    <source>
        <strain evidence="3 4">NBB3</strain>
    </source>
</reference>
<dbReference type="Proteomes" id="UP000005442">
    <property type="component" value="Chromosome"/>
</dbReference>
<feature type="compositionally biased region" description="Low complexity" evidence="1">
    <location>
        <begin position="171"/>
        <end position="192"/>
    </location>
</feature>
<keyword evidence="2" id="KW-0732">Signal</keyword>
<gene>
    <name evidence="3" type="ordered locus">MycrhN_0402</name>
</gene>
<protein>
    <submittedName>
        <fullName evidence="3">Uncharacterized protein</fullName>
    </submittedName>
</protein>
<dbReference type="KEGG" id="mrh:MycrhN_0402"/>
<evidence type="ECO:0000256" key="2">
    <source>
        <dbReference type="SAM" id="SignalP"/>
    </source>
</evidence>
<accession>G8RK17</accession>
<dbReference type="OrthoDB" id="4641821at2"/>
<dbReference type="eggNOG" id="ENOG5030NSA">
    <property type="taxonomic scope" value="Bacteria"/>
</dbReference>
<dbReference type="STRING" id="710685.MycrhN_0402"/>
<dbReference type="PATRIC" id="fig|710685.3.peg.407"/>
<evidence type="ECO:0000313" key="4">
    <source>
        <dbReference type="Proteomes" id="UP000005442"/>
    </source>
</evidence>
<sequence length="374" mass="38677">MNKNTLRAVLVAGLIGSASLGLAGAANAAVIPHQDSALAAHSHQFAGHKQSEDGDSSEGPAQDVTALDDQSEPAANDSAPEAPEAPEAPVTEPEAPADTPADAPADSAPESPADAPADSAPEAPADAPADHTPADAPDNVPSADAPSQDDINAAEAAEPVSADPEPAQASEVQEMTELVEETMTSESTTTTDEWNHEVTTWDSSWVSYDANNNPVILNPYNYPMSLYYTYDNAPRVVTVPPLQRVALDAPAPGVYPFTSVVKDPSGPIRQVSVGSFTGGGPKATPLTTLKNVLVKLNYPNGSSQPFRVKTLADLGDDSAIGARRVLIDGAVSAWGQWSKSPNGEQQFVITKTLQLPGLAAPSAAPLPGYNVALR</sequence>
<dbReference type="AlphaFoldDB" id="G8RK17"/>
<evidence type="ECO:0000256" key="1">
    <source>
        <dbReference type="SAM" id="MobiDB-lite"/>
    </source>
</evidence>
<keyword evidence="4" id="KW-1185">Reference proteome</keyword>
<feature type="compositionally biased region" description="Low complexity" evidence="1">
    <location>
        <begin position="72"/>
        <end position="127"/>
    </location>
</feature>
<feature type="chain" id="PRO_5003514972" evidence="2">
    <location>
        <begin position="29"/>
        <end position="374"/>
    </location>
</feature>
<evidence type="ECO:0000313" key="3">
    <source>
        <dbReference type="EMBL" id="AEV71042.1"/>
    </source>
</evidence>
<organism evidence="3 4">
    <name type="scientific">Mycolicibacterium rhodesiae (strain NBB3)</name>
    <name type="common">Mycobacterium rhodesiae</name>
    <dbReference type="NCBI Taxonomy" id="710685"/>
    <lineage>
        <taxon>Bacteria</taxon>
        <taxon>Bacillati</taxon>
        <taxon>Actinomycetota</taxon>
        <taxon>Actinomycetes</taxon>
        <taxon>Mycobacteriales</taxon>
        <taxon>Mycobacteriaceae</taxon>
        <taxon>Mycolicibacterium</taxon>
    </lineage>
</organism>
<dbReference type="HOGENOM" id="CLU_739300_0_0_11"/>
<name>G8RK17_MYCRN</name>